<dbReference type="InterPro" id="IPR027417">
    <property type="entry name" value="P-loop_NTPase"/>
</dbReference>
<evidence type="ECO:0000313" key="6">
    <source>
        <dbReference type="WBParaSite" id="TCNE_0001758101-mRNA-1"/>
    </source>
</evidence>
<keyword evidence="3" id="KW-0175">Coiled coil</keyword>
<dbReference type="Proteomes" id="UP000050794">
    <property type="component" value="Unassembled WGS sequence"/>
</dbReference>
<keyword evidence="5" id="KW-1185">Reference proteome</keyword>
<dbReference type="GO" id="GO:0003697">
    <property type="term" value="F:single-stranded DNA binding"/>
    <property type="evidence" value="ECO:0007669"/>
    <property type="project" value="TreeGrafter"/>
</dbReference>
<sequence length="190" mass="21935">MDELLQRWLDGLDELLAKINERYARFFQQVKCTGEVRLQKPEEKFDVEHYGVTILVKFREGESLRQLTHRTQSGGERSVATMLYVMALQELCRVPFRCVDEINQGMDPNNERLVFEILVSLLSDTSCHLSTTQYFMLTPKLLQGLHYGDDTKTHIICDACTNAISSQISISFIRQQLQLAAETERDEITE</sequence>
<dbReference type="GO" id="GO:0005634">
    <property type="term" value="C:nucleus"/>
    <property type="evidence" value="ECO:0007669"/>
    <property type="project" value="TreeGrafter"/>
</dbReference>
<dbReference type="WBParaSite" id="TCNE_0001758101-mRNA-1">
    <property type="protein sequence ID" value="TCNE_0001758101-mRNA-1"/>
    <property type="gene ID" value="TCNE_0001758101"/>
</dbReference>
<evidence type="ECO:0000313" key="4">
    <source>
        <dbReference type="EMBL" id="VDM48900.1"/>
    </source>
</evidence>
<reference evidence="6" key="1">
    <citation type="submission" date="2016-06" db="UniProtKB">
        <authorList>
            <consortium name="WormBaseParasite"/>
        </authorList>
    </citation>
    <scope>IDENTIFICATION</scope>
</reference>
<reference evidence="4 5" key="2">
    <citation type="submission" date="2018-11" db="EMBL/GenBank/DDBJ databases">
        <authorList>
            <consortium name="Pathogen Informatics"/>
        </authorList>
    </citation>
    <scope>NUCLEOTIDE SEQUENCE [LARGE SCALE GENOMIC DNA]</scope>
</reference>
<name>A0A183VA10_TOXCA</name>
<dbReference type="PANTHER" id="PTHR45916">
    <property type="entry name" value="STRUCTURAL MAINTENANCE OF CHROMOSOMES PROTEIN 5"/>
    <property type="match status" value="1"/>
</dbReference>
<evidence type="ECO:0000256" key="2">
    <source>
        <dbReference type="ARBA" id="ARBA00018687"/>
    </source>
</evidence>
<evidence type="ECO:0000313" key="5">
    <source>
        <dbReference type="Proteomes" id="UP000050794"/>
    </source>
</evidence>
<dbReference type="Gene3D" id="3.40.50.300">
    <property type="entry name" value="P-loop containing nucleotide triphosphate hydrolases"/>
    <property type="match status" value="1"/>
</dbReference>
<dbReference type="GO" id="GO:0000724">
    <property type="term" value="P:double-strand break repair via homologous recombination"/>
    <property type="evidence" value="ECO:0007669"/>
    <property type="project" value="TreeGrafter"/>
</dbReference>
<evidence type="ECO:0000256" key="3">
    <source>
        <dbReference type="ARBA" id="ARBA00023054"/>
    </source>
</evidence>
<dbReference type="PANTHER" id="PTHR45916:SF1">
    <property type="entry name" value="STRUCTURAL MAINTENANCE OF CHROMOSOMES PROTEIN 5"/>
    <property type="match status" value="1"/>
</dbReference>
<organism evidence="5 6">
    <name type="scientific">Toxocara canis</name>
    <name type="common">Canine roundworm</name>
    <dbReference type="NCBI Taxonomy" id="6265"/>
    <lineage>
        <taxon>Eukaryota</taxon>
        <taxon>Metazoa</taxon>
        <taxon>Ecdysozoa</taxon>
        <taxon>Nematoda</taxon>
        <taxon>Chromadorea</taxon>
        <taxon>Rhabditida</taxon>
        <taxon>Spirurina</taxon>
        <taxon>Ascaridomorpha</taxon>
        <taxon>Ascaridoidea</taxon>
        <taxon>Toxocaridae</taxon>
        <taxon>Toxocara</taxon>
    </lineage>
</organism>
<dbReference type="GO" id="GO:0030915">
    <property type="term" value="C:Smc5-Smc6 complex"/>
    <property type="evidence" value="ECO:0007669"/>
    <property type="project" value="TreeGrafter"/>
</dbReference>
<dbReference type="AlphaFoldDB" id="A0A183VA10"/>
<comment type="similarity">
    <text evidence="1">Belongs to the SMC family. SMC5 subfamily.</text>
</comment>
<accession>A0A183VA10</accession>
<protein>
    <recommendedName>
        <fullName evidence="2">Structural maintenance of chromosomes protein 5</fullName>
    </recommendedName>
</protein>
<evidence type="ECO:0000256" key="1">
    <source>
        <dbReference type="ARBA" id="ARBA00010171"/>
    </source>
</evidence>
<gene>
    <name evidence="4" type="ORF">TCNE_LOCUS17579</name>
</gene>
<proteinExistence type="inferred from homology"/>
<dbReference type="EMBL" id="UYWY01024577">
    <property type="protein sequence ID" value="VDM48900.1"/>
    <property type="molecule type" value="Genomic_DNA"/>
</dbReference>
<dbReference type="SUPFAM" id="SSF52540">
    <property type="entry name" value="P-loop containing nucleoside triphosphate hydrolases"/>
    <property type="match status" value="1"/>
</dbReference>